<proteinExistence type="predicted"/>
<dbReference type="Gene3D" id="3.30.230.10">
    <property type="match status" value="1"/>
</dbReference>
<keyword evidence="5" id="KW-0732">Signal</keyword>
<dbReference type="GO" id="GO:0050515">
    <property type="term" value="F:4-(cytidine 5'-diphospho)-2-C-methyl-D-erythritol kinase activity"/>
    <property type="evidence" value="ECO:0007669"/>
    <property type="project" value="TreeGrafter"/>
</dbReference>
<evidence type="ECO:0000313" key="8">
    <source>
        <dbReference type="Proteomes" id="UP000195521"/>
    </source>
</evidence>
<dbReference type="PANTHER" id="PTHR43527">
    <property type="entry name" value="4-DIPHOSPHOCYTIDYL-2-C-METHYL-D-ERYTHRITOL KINASE, CHLOROPLASTIC"/>
    <property type="match status" value="1"/>
</dbReference>
<keyword evidence="3 7" id="KW-0418">Kinase</keyword>
<feature type="signal peptide" evidence="5">
    <location>
        <begin position="1"/>
        <end position="24"/>
    </location>
</feature>
<dbReference type="SUPFAM" id="SSF54211">
    <property type="entry name" value="Ribosomal protein S5 domain 2-like"/>
    <property type="match status" value="1"/>
</dbReference>
<dbReference type="GeneID" id="39748257"/>
<name>A0A1Y1JNA9_PLAGO</name>
<dbReference type="Gene3D" id="3.30.70.890">
    <property type="entry name" value="GHMP kinase, C-terminal domain"/>
    <property type="match status" value="1"/>
</dbReference>
<feature type="chain" id="PRO_5012530656" evidence="5">
    <location>
        <begin position="25"/>
        <end position="508"/>
    </location>
</feature>
<dbReference type="GO" id="GO:0005524">
    <property type="term" value="F:ATP binding"/>
    <property type="evidence" value="ECO:0007669"/>
    <property type="project" value="UniProtKB-KW"/>
</dbReference>
<dbReference type="InterPro" id="IPR014721">
    <property type="entry name" value="Ribsml_uS5_D2-typ_fold_subgr"/>
</dbReference>
<dbReference type="OrthoDB" id="3191556at2759"/>
<evidence type="ECO:0000256" key="5">
    <source>
        <dbReference type="SAM" id="SignalP"/>
    </source>
</evidence>
<dbReference type="EMBL" id="BDQF01000011">
    <property type="protein sequence ID" value="GAW81534.1"/>
    <property type="molecule type" value="Genomic_DNA"/>
</dbReference>
<evidence type="ECO:0000256" key="2">
    <source>
        <dbReference type="ARBA" id="ARBA00022741"/>
    </source>
</evidence>
<evidence type="ECO:0000256" key="4">
    <source>
        <dbReference type="ARBA" id="ARBA00022840"/>
    </source>
</evidence>
<sequence length="508" mass="59773">MKICLKIKRVLLLCFFLAFTNVVSKNASNNYSKFGRDKYDRLKGVTLHFSHVLPHNNGVKNKHILRKDWMFISLSNHEKCRTKTKKRKYTSFDGITSEHNAGTFQRGNILCNKKMKLIIQLLNRTKWYDFKFFSPAKINLFLRLKERKETHNEISTLMHSINLGDDIFITSLSREDQRKLEKLLFPCQSGDFLTIKKTKEHDVLHENKIKCLWDKEKDEHYFYNNYPLNDDNIIAKILKRYREELNINDDIKFLVHINKRSPIFSGIGGGSSNGASVFYFLENYFYKFLKTDQLRNEFLKKIGSDISFFSSSGFAYCTDKGNYVIDLIDAQATISDRRIYIFQINEGLSSKLVYQNVNYNNIVQYNPVSLLKHFIINPVGCNIINHIEEKEFNYLKHFVSFDHTELKNMFINDLEHSAFLLLKKVKYLKDFLMNQNIFDAVAMSGSGSSLFALTKKNMSLHKEKRHMKNLIKDVQRKLHLNIKAYLCSFLRKPKHLWYKPSQVAEMMA</sequence>
<keyword evidence="4" id="KW-0067">ATP-binding</keyword>
<feature type="domain" description="GHMP kinase N-terminal" evidence="6">
    <location>
        <begin position="232"/>
        <end position="296"/>
    </location>
</feature>
<gene>
    <name evidence="7" type="ORF">PGO_102930</name>
</gene>
<dbReference type="AlphaFoldDB" id="A0A1Y1JNA9"/>
<dbReference type="InterPro" id="IPR020568">
    <property type="entry name" value="Ribosomal_Su5_D2-typ_SF"/>
</dbReference>
<dbReference type="SUPFAM" id="SSF55060">
    <property type="entry name" value="GHMP Kinase, C-terminal domain"/>
    <property type="match status" value="1"/>
</dbReference>
<accession>A0A1Y1JNA9</accession>
<dbReference type="InterPro" id="IPR036554">
    <property type="entry name" value="GHMP_kinase_C_sf"/>
</dbReference>
<organism evidence="7 8">
    <name type="scientific">Plasmodium gonderi</name>
    <dbReference type="NCBI Taxonomy" id="77519"/>
    <lineage>
        <taxon>Eukaryota</taxon>
        <taxon>Sar</taxon>
        <taxon>Alveolata</taxon>
        <taxon>Apicomplexa</taxon>
        <taxon>Aconoidasida</taxon>
        <taxon>Haemosporida</taxon>
        <taxon>Plasmodiidae</taxon>
        <taxon>Plasmodium</taxon>
        <taxon>Plasmodium (Plasmodium)</taxon>
    </lineage>
</organism>
<evidence type="ECO:0000256" key="3">
    <source>
        <dbReference type="ARBA" id="ARBA00022777"/>
    </source>
</evidence>
<reference evidence="8" key="1">
    <citation type="submission" date="2017-04" db="EMBL/GenBank/DDBJ databases">
        <title>Plasmodium gonderi genome.</title>
        <authorList>
            <person name="Arisue N."/>
            <person name="Honma H."/>
            <person name="Kawai S."/>
            <person name="Tougan T."/>
            <person name="Tanabe K."/>
            <person name="Horii T."/>
        </authorList>
    </citation>
    <scope>NUCLEOTIDE SEQUENCE [LARGE SCALE GENOMIC DNA]</scope>
    <source>
        <strain evidence="8">ATCC 30045</strain>
    </source>
</reference>
<comment type="caution">
    <text evidence="7">The sequence shown here is derived from an EMBL/GenBank/DDBJ whole genome shotgun (WGS) entry which is preliminary data.</text>
</comment>
<dbReference type="RefSeq" id="XP_028544123.1">
    <property type="nucleotide sequence ID" value="XM_028688322.1"/>
</dbReference>
<evidence type="ECO:0000259" key="6">
    <source>
        <dbReference type="Pfam" id="PF00288"/>
    </source>
</evidence>
<keyword evidence="8" id="KW-1185">Reference proteome</keyword>
<protein>
    <submittedName>
        <fullName evidence="7">4-diphosphocytidyl-2-C-methyl-D-erythritol kinase</fullName>
    </submittedName>
</protein>
<dbReference type="PANTHER" id="PTHR43527:SF2">
    <property type="entry name" value="4-DIPHOSPHOCYTIDYL-2-C-METHYL-D-ERYTHRITOL KINASE, CHLOROPLASTIC"/>
    <property type="match status" value="1"/>
</dbReference>
<dbReference type="Proteomes" id="UP000195521">
    <property type="component" value="Unassembled WGS sequence"/>
</dbReference>
<dbReference type="InterPro" id="IPR006204">
    <property type="entry name" value="GHMP_kinase_N_dom"/>
</dbReference>
<keyword evidence="1" id="KW-0808">Transferase</keyword>
<dbReference type="OMA" id="RKETHNE"/>
<dbReference type="Pfam" id="PF00288">
    <property type="entry name" value="GHMP_kinases_N"/>
    <property type="match status" value="1"/>
</dbReference>
<evidence type="ECO:0000313" key="7">
    <source>
        <dbReference type="EMBL" id="GAW81534.1"/>
    </source>
</evidence>
<keyword evidence="2" id="KW-0547">Nucleotide-binding</keyword>
<evidence type="ECO:0000256" key="1">
    <source>
        <dbReference type="ARBA" id="ARBA00022679"/>
    </source>
</evidence>